<dbReference type="Pfam" id="PF03703">
    <property type="entry name" value="bPH_2"/>
    <property type="match status" value="1"/>
</dbReference>
<accession>A0ABV3DVH1</accession>
<keyword evidence="1" id="KW-0472">Membrane</keyword>
<comment type="caution">
    <text evidence="3">The sequence shown here is derived from an EMBL/GenBank/DDBJ whole genome shotgun (WGS) entry which is preliminary data.</text>
</comment>
<dbReference type="Proteomes" id="UP001551482">
    <property type="component" value="Unassembled WGS sequence"/>
</dbReference>
<evidence type="ECO:0000313" key="4">
    <source>
        <dbReference type="Proteomes" id="UP001551482"/>
    </source>
</evidence>
<keyword evidence="1" id="KW-1133">Transmembrane helix</keyword>
<evidence type="ECO:0000256" key="1">
    <source>
        <dbReference type="SAM" id="Phobius"/>
    </source>
</evidence>
<name>A0ABV3DVH1_9ACTN</name>
<keyword evidence="1" id="KW-0812">Transmembrane</keyword>
<keyword evidence="4" id="KW-1185">Reference proteome</keyword>
<dbReference type="EMBL" id="JBEZFP010000197">
    <property type="protein sequence ID" value="MEU8139750.1"/>
    <property type="molecule type" value="Genomic_DNA"/>
</dbReference>
<dbReference type="RefSeq" id="WP_358364078.1">
    <property type="nucleotide sequence ID" value="NZ_JBEZFP010000197.1"/>
</dbReference>
<feature type="transmembrane region" description="Helical" evidence="1">
    <location>
        <begin position="20"/>
        <end position="41"/>
    </location>
</feature>
<reference evidence="3 4" key="1">
    <citation type="submission" date="2024-06" db="EMBL/GenBank/DDBJ databases">
        <title>The Natural Products Discovery Center: Release of the First 8490 Sequenced Strains for Exploring Actinobacteria Biosynthetic Diversity.</title>
        <authorList>
            <person name="Kalkreuter E."/>
            <person name="Kautsar S.A."/>
            <person name="Yang D."/>
            <person name="Bader C.D."/>
            <person name="Teijaro C.N."/>
            <person name="Fluegel L."/>
            <person name="Davis C.M."/>
            <person name="Simpson J.R."/>
            <person name="Lauterbach L."/>
            <person name="Steele A.D."/>
            <person name="Gui C."/>
            <person name="Meng S."/>
            <person name="Li G."/>
            <person name="Viehrig K."/>
            <person name="Ye F."/>
            <person name="Su P."/>
            <person name="Kiefer A.F."/>
            <person name="Nichols A."/>
            <person name="Cepeda A.J."/>
            <person name="Yan W."/>
            <person name="Fan B."/>
            <person name="Jiang Y."/>
            <person name="Adhikari A."/>
            <person name="Zheng C.-J."/>
            <person name="Schuster L."/>
            <person name="Cowan T.M."/>
            <person name="Smanski M.J."/>
            <person name="Chevrette M.G."/>
            <person name="De Carvalho L.P.S."/>
            <person name="Shen B."/>
        </authorList>
    </citation>
    <scope>NUCLEOTIDE SEQUENCE [LARGE SCALE GENOMIC DNA]</scope>
    <source>
        <strain evidence="3 4">NPDC048946</strain>
    </source>
</reference>
<protein>
    <submittedName>
        <fullName evidence="3">PH domain-containing protein</fullName>
    </submittedName>
</protein>
<organism evidence="3 4">
    <name type="scientific">Streptodolium elevatio</name>
    <dbReference type="NCBI Taxonomy" id="3157996"/>
    <lineage>
        <taxon>Bacteria</taxon>
        <taxon>Bacillati</taxon>
        <taxon>Actinomycetota</taxon>
        <taxon>Actinomycetes</taxon>
        <taxon>Kitasatosporales</taxon>
        <taxon>Streptomycetaceae</taxon>
        <taxon>Streptodolium</taxon>
    </lineage>
</organism>
<sequence length="198" mass="21357">MAAREHTGEVDLVFREHWRVLVRPVVMLFAVAGVAGFLASIAPGGSGSNWARVAVFVVAAAAVAHWTVVPWLRWLTDRHIVAGGRLVVRSGLWTQEGRAIALARVEDVTFSQDSLLERALGIGTLVVRLDDGREPVEIVGLPRVTDAQARLLRLVDLARDAAYYADRDAAYHADRDAAYHADRDGAARTAQDADGGAG</sequence>
<gene>
    <name evidence="3" type="ORF">AB0C36_40435</name>
</gene>
<feature type="domain" description="YdbS-like PH" evidence="2">
    <location>
        <begin position="81"/>
        <end position="145"/>
    </location>
</feature>
<proteinExistence type="predicted"/>
<dbReference type="InterPro" id="IPR005182">
    <property type="entry name" value="YdbS-like_PH"/>
</dbReference>
<evidence type="ECO:0000313" key="3">
    <source>
        <dbReference type="EMBL" id="MEU8139750.1"/>
    </source>
</evidence>
<feature type="transmembrane region" description="Helical" evidence="1">
    <location>
        <begin position="53"/>
        <end position="72"/>
    </location>
</feature>
<evidence type="ECO:0000259" key="2">
    <source>
        <dbReference type="Pfam" id="PF03703"/>
    </source>
</evidence>